<dbReference type="Proteomes" id="UP001168990">
    <property type="component" value="Unassembled WGS sequence"/>
</dbReference>
<proteinExistence type="predicted"/>
<dbReference type="AlphaFoldDB" id="A0AA39ET87"/>
<comment type="caution">
    <text evidence="1">The sequence shown here is derived from an EMBL/GenBank/DDBJ whole genome shotgun (WGS) entry which is preliminary data.</text>
</comment>
<evidence type="ECO:0000313" key="1">
    <source>
        <dbReference type="EMBL" id="KAK0157397.1"/>
    </source>
</evidence>
<accession>A0AA39ET87</accession>
<dbReference type="EMBL" id="JAQQBS010001425">
    <property type="protein sequence ID" value="KAK0157397.1"/>
    <property type="molecule type" value="Genomic_DNA"/>
</dbReference>
<evidence type="ECO:0000313" key="2">
    <source>
        <dbReference type="Proteomes" id="UP001168990"/>
    </source>
</evidence>
<dbReference type="Gene3D" id="3.60.10.10">
    <property type="entry name" value="Endonuclease/exonuclease/phosphatase"/>
    <property type="match status" value="1"/>
</dbReference>
<reference evidence="1" key="1">
    <citation type="journal article" date="2023" name="bioRxiv">
        <title>Scaffold-level genome assemblies of two parasitoid biocontrol wasps reveal the parthenogenesis mechanism and an associated novel virus.</title>
        <authorList>
            <person name="Inwood S."/>
            <person name="Skelly J."/>
            <person name="Guhlin J."/>
            <person name="Harrop T."/>
            <person name="Goldson S."/>
            <person name="Dearden P."/>
        </authorList>
    </citation>
    <scope>NUCLEOTIDE SEQUENCE</scope>
    <source>
        <strain evidence="1">Irish</strain>
        <tissue evidence="1">Whole body</tissue>
    </source>
</reference>
<dbReference type="InterPro" id="IPR036691">
    <property type="entry name" value="Endo/exonu/phosph_ase_sf"/>
</dbReference>
<dbReference type="SUPFAM" id="SSF56219">
    <property type="entry name" value="DNase I-like"/>
    <property type="match status" value="1"/>
</dbReference>
<gene>
    <name evidence="1" type="ORF">PV328_011142</name>
</gene>
<reference evidence="1" key="2">
    <citation type="submission" date="2023-03" db="EMBL/GenBank/DDBJ databases">
        <authorList>
            <person name="Inwood S.N."/>
            <person name="Skelly J.G."/>
            <person name="Guhlin J."/>
            <person name="Harrop T.W.R."/>
            <person name="Goldson S.G."/>
            <person name="Dearden P.K."/>
        </authorList>
    </citation>
    <scope>NUCLEOTIDE SEQUENCE</scope>
    <source>
        <strain evidence="1">Irish</strain>
        <tissue evidence="1">Whole body</tissue>
    </source>
</reference>
<organism evidence="1 2">
    <name type="scientific">Microctonus aethiopoides</name>
    <dbReference type="NCBI Taxonomy" id="144406"/>
    <lineage>
        <taxon>Eukaryota</taxon>
        <taxon>Metazoa</taxon>
        <taxon>Ecdysozoa</taxon>
        <taxon>Arthropoda</taxon>
        <taxon>Hexapoda</taxon>
        <taxon>Insecta</taxon>
        <taxon>Pterygota</taxon>
        <taxon>Neoptera</taxon>
        <taxon>Endopterygota</taxon>
        <taxon>Hymenoptera</taxon>
        <taxon>Apocrita</taxon>
        <taxon>Ichneumonoidea</taxon>
        <taxon>Braconidae</taxon>
        <taxon>Euphorinae</taxon>
        <taxon>Microctonus</taxon>
    </lineage>
</organism>
<protein>
    <submittedName>
        <fullName evidence="1">Uncharacterized protein</fullName>
    </submittedName>
</protein>
<sequence>MSVTFAFLCLTMNGQKIVIVGIYISPNSHIDDIIAFLHGSLLRYTCDGGKLLPQRDDLKPLILTGDFIVNFTLDTFIKLTDFLQQQLNLQMINDRNISTTKSGTTIDAVFSRYLDTIESRTYISYFSYHKPIVSTVAIAPATQNVQAIEAPSNVQIIEIN</sequence>
<keyword evidence="2" id="KW-1185">Reference proteome</keyword>
<name>A0AA39ET87_9HYME</name>